<name>A0ABU0TH16_9FLAO</name>
<dbReference type="Proteomes" id="UP001225072">
    <property type="component" value="Unassembled WGS sequence"/>
</dbReference>
<comment type="caution">
    <text evidence="1">The sequence shown here is derived from an EMBL/GenBank/DDBJ whole genome shotgun (WGS) entry which is preliminary data.</text>
</comment>
<dbReference type="RefSeq" id="WP_307446523.1">
    <property type="nucleotide sequence ID" value="NZ_JAUTAL010000001.1"/>
</dbReference>
<evidence type="ECO:0000313" key="2">
    <source>
        <dbReference type="Proteomes" id="UP001225072"/>
    </source>
</evidence>
<evidence type="ECO:0008006" key="3">
    <source>
        <dbReference type="Google" id="ProtNLM"/>
    </source>
</evidence>
<dbReference type="EMBL" id="JAUTAL010000001">
    <property type="protein sequence ID" value="MDQ1095555.1"/>
    <property type="molecule type" value="Genomic_DNA"/>
</dbReference>
<evidence type="ECO:0000313" key="1">
    <source>
        <dbReference type="EMBL" id="MDQ1095555.1"/>
    </source>
</evidence>
<dbReference type="InterPro" id="IPR024787">
    <property type="entry name" value="EcsC"/>
</dbReference>
<dbReference type="Pfam" id="PF12787">
    <property type="entry name" value="EcsC"/>
    <property type="match status" value="1"/>
</dbReference>
<protein>
    <recommendedName>
        <fullName evidence="3">EcsC family protein</fullName>
    </recommendedName>
</protein>
<dbReference type="PANTHER" id="PTHR41260:SF1">
    <property type="entry name" value="PROTEIN ECSC"/>
    <property type="match status" value="1"/>
</dbReference>
<sequence length="262" mass="28265">MNLSENHLEELRQAMEILENPGIVAKITNAIGQPLEKALEFLPKNVHEKIGTITEAALIKAADTAIFTMKDTPNTRPSNWWHKFGVAAFGAVGGFFGLPALTIELPVSTTIMLRSVVDIARSEGESIADPDVKLACLEVFALGGKSESDNASESGYFAARIALAQTMAEAARQFTTKTVADEGASVIVKLISKVAARFSVQVSEKVTAQAVPAIGAAGGAIVNTLFIDHFQAMAKGHFTVRRLEKIYGKETIRTTYEEMLRK</sequence>
<gene>
    <name evidence="1" type="ORF">QE404_000702</name>
</gene>
<keyword evidence="2" id="KW-1185">Reference proteome</keyword>
<organism evidence="1 2">
    <name type="scientific">Chryseobacterium camelliae</name>
    <dbReference type="NCBI Taxonomy" id="1265445"/>
    <lineage>
        <taxon>Bacteria</taxon>
        <taxon>Pseudomonadati</taxon>
        <taxon>Bacteroidota</taxon>
        <taxon>Flavobacteriia</taxon>
        <taxon>Flavobacteriales</taxon>
        <taxon>Weeksellaceae</taxon>
        <taxon>Chryseobacterium group</taxon>
        <taxon>Chryseobacterium</taxon>
    </lineage>
</organism>
<accession>A0ABU0TH16</accession>
<dbReference type="PANTHER" id="PTHR41260">
    <property type="entry name" value="PROTEIN ECSC"/>
    <property type="match status" value="1"/>
</dbReference>
<reference evidence="1 2" key="1">
    <citation type="submission" date="2023-07" db="EMBL/GenBank/DDBJ databases">
        <title>Functional and genomic diversity of the sorghum phyllosphere microbiome.</title>
        <authorList>
            <person name="Shade A."/>
        </authorList>
    </citation>
    <scope>NUCLEOTIDE SEQUENCE [LARGE SCALE GENOMIC DNA]</scope>
    <source>
        <strain evidence="1 2">SORGH_AS_1064</strain>
    </source>
</reference>
<proteinExistence type="predicted"/>